<evidence type="ECO:0008006" key="3">
    <source>
        <dbReference type="Google" id="ProtNLM"/>
    </source>
</evidence>
<organism evidence="1 2">
    <name type="scientific">Abyssobacteria bacterium (strain SURF_5)</name>
    <dbReference type="NCBI Taxonomy" id="2093360"/>
    <lineage>
        <taxon>Bacteria</taxon>
        <taxon>Pseudomonadati</taxon>
        <taxon>Candidatus Hydrogenedentota</taxon>
        <taxon>Candidatus Abyssobacteria</taxon>
    </lineage>
</organism>
<dbReference type="Proteomes" id="UP000265882">
    <property type="component" value="Unassembled WGS sequence"/>
</dbReference>
<accession>A0A3A4NDA2</accession>
<dbReference type="AlphaFoldDB" id="A0A3A4NDA2"/>
<protein>
    <recommendedName>
        <fullName evidence="3">MoaD/ThiS family protein</fullName>
    </recommendedName>
</protein>
<dbReference type="Pfam" id="PF02597">
    <property type="entry name" value="ThiS"/>
    <property type="match status" value="1"/>
</dbReference>
<reference evidence="1 2" key="1">
    <citation type="journal article" date="2017" name="ISME J.">
        <title>Energy and carbon metabolisms in a deep terrestrial subsurface fluid microbial community.</title>
        <authorList>
            <person name="Momper L."/>
            <person name="Jungbluth S.P."/>
            <person name="Lee M.D."/>
            <person name="Amend J.P."/>
        </authorList>
    </citation>
    <scope>NUCLEOTIDE SEQUENCE [LARGE SCALE GENOMIC DNA]</scope>
    <source>
        <strain evidence="1">SURF_5</strain>
    </source>
</reference>
<dbReference type="InterPro" id="IPR003749">
    <property type="entry name" value="ThiS/MoaD-like"/>
</dbReference>
<comment type="caution">
    <text evidence="1">The sequence shown here is derived from an EMBL/GenBank/DDBJ whole genome shotgun (WGS) entry which is preliminary data.</text>
</comment>
<evidence type="ECO:0000313" key="2">
    <source>
        <dbReference type="Proteomes" id="UP000265882"/>
    </source>
</evidence>
<dbReference type="EMBL" id="QZKU01000126">
    <property type="protein sequence ID" value="RJP16645.1"/>
    <property type="molecule type" value="Genomic_DNA"/>
</dbReference>
<dbReference type="InterPro" id="IPR012675">
    <property type="entry name" value="Beta-grasp_dom_sf"/>
</dbReference>
<dbReference type="InterPro" id="IPR016155">
    <property type="entry name" value="Mopterin_synth/thiamin_S_b"/>
</dbReference>
<sequence>MVKIRVAGIFSGLPMNELLEERYQAGDTPAALLGRLDKRKAVQRRFFSKVVKSGNGIFLLNGNRLELNDLKQKQLADGDEISVLSAIAGG</sequence>
<gene>
    <name evidence="1" type="ORF">C4520_18175</name>
</gene>
<dbReference type="Gene3D" id="3.10.20.30">
    <property type="match status" value="1"/>
</dbReference>
<dbReference type="SUPFAM" id="SSF54285">
    <property type="entry name" value="MoaD/ThiS"/>
    <property type="match status" value="1"/>
</dbReference>
<proteinExistence type="predicted"/>
<name>A0A3A4NDA2_ABYX5</name>
<evidence type="ECO:0000313" key="1">
    <source>
        <dbReference type="EMBL" id="RJP16645.1"/>
    </source>
</evidence>